<dbReference type="Proteomes" id="UP001487740">
    <property type="component" value="Unassembled WGS sequence"/>
</dbReference>
<evidence type="ECO:0000313" key="2">
    <source>
        <dbReference type="Proteomes" id="UP001487740"/>
    </source>
</evidence>
<reference evidence="1 2" key="1">
    <citation type="submission" date="2023-03" db="EMBL/GenBank/DDBJ databases">
        <title>High-quality genome of Scylla paramamosain provides insights in environmental adaptation.</title>
        <authorList>
            <person name="Zhang L."/>
        </authorList>
    </citation>
    <scope>NUCLEOTIDE SEQUENCE [LARGE SCALE GENOMIC DNA]</scope>
    <source>
        <strain evidence="1">LZ_2023a</strain>
        <tissue evidence="1">Muscle</tissue>
    </source>
</reference>
<comment type="caution">
    <text evidence="1">The sequence shown here is derived from an EMBL/GenBank/DDBJ whole genome shotgun (WGS) entry which is preliminary data.</text>
</comment>
<sequence length="68" mass="7491">MQAGNKVILVLVRPTRTLDRDSTSVLPRTCLSVAPAVAEGRCRCRCSESVGCSAQWREVPARFPLVIY</sequence>
<accession>A0AAW0U795</accession>
<name>A0AAW0U795_SCYPA</name>
<protein>
    <submittedName>
        <fullName evidence="1">Uncharacterized protein</fullName>
    </submittedName>
</protein>
<organism evidence="1 2">
    <name type="scientific">Scylla paramamosain</name>
    <name type="common">Mud crab</name>
    <dbReference type="NCBI Taxonomy" id="85552"/>
    <lineage>
        <taxon>Eukaryota</taxon>
        <taxon>Metazoa</taxon>
        <taxon>Ecdysozoa</taxon>
        <taxon>Arthropoda</taxon>
        <taxon>Crustacea</taxon>
        <taxon>Multicrustacea</taxon>
        <taxon>Malacostraca</taxon>
        <taxon>Eumalacostraca</taxon>
        <taxon>Eucarida</taxon>
        <taxon>Decapoda</taxon>
        <taxon>Pleocyemata</taxon>
        <taxon>Brachyura</taxon>
        <taxon>Eubrachyura</taxon>
        <taxon>Portunoidea</taxon>
        <taxon>Portunidae</taxon>
        <taxon>Portuninae</taxon>
        <taxon>Scylla</taxon>
    </lineage>
</organism>
<proteinExistence type="predicted"/>
<keyword evidence="2" id="KW-1185">Reference proteome</keyword>
<evidence type="ECO:0000313" key="1">
    <source>
        <dbReference type="EMBL" id="KAK8395133.1"/>
    </source>
</evidence>
<dbReference type="AlphaFoldDB" id="A0AAW0U795"/>
<gene>
    <name evidence="1" type="ORF">O3P69_006107</name>
</gene>
<dbReference type="EMBL" id="JARAKH010000018">
    <property type="protein sequence ID" value="KAK8395133.1"/>
    <property type="molecule type" value="Genomic_DNA"/>
</dbReference>